<comment type="caution">
    <text evidence="1">The sequence shown here is derived from an EMBL/GenBank/DDBJ whole genome shotgun (WGS) entry which is preliminary data.</text>
</comment>
<evidence type="ECO:0000313" key="1">
    <source>
        <dbReference type="EMBL" id="ODS22306.1"/>
    </source>
</evidence>
<reference evidence="1 2" key="1">
    <citation type="journal article" date="2016" name="Appl. Environ. Microbiol.">
        <title>Lack of Overt Genome Reduction in the Bryostatin-Producing Bryozoan Symbiont "Candidatus Endobugula sertula".</title>
        <authorList>
            <person name="Miller I.J."/>
            <person name="Vanee N."/>
            <person name="Fong S.S."/>
            <person name="Lim-Fong G.E."/>
            <person name="Kwan J.C."/>
        </authorList>
    </citation>
    <scope>NUCLEOTIDE SEQUENCE [LARGE SCALE GENOMIC DNA]</scope>
    <source>
        <strain evidence="1">AB1-4</strain>
    </source>
</reference>
<dbReference type="STRING" id="62101.AB835_14945"/>
<organism evidence="1 2">
    <name type="scientific">Candidatus Endobugula sertula</name>
    <name type="common">Bugula neritina bacterial symbiont</name>
    <dbReference type="NCBI Taxonomy" id="62101"/>
    <lineage>
        <taxon>Bacteria</taxon>
        <taxon>Pseudomonadati</taxon>
        <taxon>Pseudomonadota</taxon>
        <taxon>Gammaproteobacteria</taxon>
        <taxon>Cellvibrionales</taxon>
        <taxon>Cellvibrionaceae</taxon>
        <taxon>Candidatus Endobugula</taxon>
    </lineage>
</organism>
<evidence type="ECO:0000313" key="2">
    <source>
        <dbReference type="Proteomes" id="UP000242502"/>
    </source>
</evidence>
<proteinExistence type="predicted"/>
<accession>A0A1D2QL63</accession>
<dbReference type="Proteomes" id="UP000242502">
    <property type="component" value="Unassembled WGS sequence"/>
</dbReference>
<dbReference type="EMBL" id="MDLC01000109">
    <property type="protein sequence ID" value="ODS22306.1"/>
    <property type="molecule type" value="Genomic_DNA"/>
</dbReference>
<dbReference type="AlphaFoldDB" id="A0A1D2QL63"/>
<gene>
    <name evidence="1" type="ORF">AB835_14945</name>
</gene>
<sequence>MNFVFLIVLAAVIGGFCLFFLNSSKRKLQARESLSSSDLLSIYVSSEGDIRPELFAESLEKVSEIFSVPVDKLRLEDVIGRDIGRRFPLSAGDSISTEDFYEYIHSQKVEANIAYEDPVNTVADFVKFEDFIHRKKKA</sequence>
<name>A0A1D2QL63_9GAMM</name>
<protein>
    <submittedName>
        <fullName evidence="1">Uncharacterized protein</fullName>
    </submittedName>
</protein>